<dbReference type="Gene3D" id="1.10.10.10">
    <property type="entry name" value="Winged helix-like DNA-binding domain superfamily/Winged helix DNA-binding domain"/>
    <property type="match status" value="1"/>
</dbReference>
<dbReference type="InterPro" id="IPR026881">
    <property type="entry name" value="WYL_dom"/>
</dbReference>
<organism evidence="4 5">
    <name type="scientific">Paramicrobacterium chengjingii</name>
    <dbReference type="NCBI Taxonomy" id="2769067"/>
    <lineage>
        <taxon>Bacteria</taxon>
        <taxon>Bacillati</taxon>
        <taxon>Actinomycetota</taxon>
        <taxon>Actinomycetes</taxon>
        <taxon>Micrococcales</taxon>
        <taxon>Microbacteriaceae</taxon>
        <taxon>Paramicrobacterium</taxon>
    </lineage>
</organism>
<dbReference type="InterPro" id="IPR051534">
    <property type="entry name" value="CBASS_pafABC_assoc_protein"/>
</dbReference>
<evidence type="ECO:0000313" key="5">
    <source>
        <dbReference type="Proteomes" id="UP000662814"/>
    </source>
</evidence>
<dbReference type="PROSITE" id="PS51000">
    <property type="entry name" value="HTH_DEOR_2"/>
    <property type="match status" value="1"/>
</dbReference>
<reference evidence="4 5" key="1">
    <citation type="submission" date="2020-12" db="EMBL/GenBank/DDBJ databases">
        <title>Microbacterium sp. HY060.</title>
        <authorList>
            <person name="Zhou J."/>
        </authorList>
    </citation>
    <scope>NUCLEOTIDE SEQUENCE [LARGE SCALE GENOMIC DNA]</scope>
    <source>
        <strain evidence="4 5">HY60</strain>
    </source>
</reference>
<dbReference type="PANTHER" id="PTHR34580:SF3">
    <property type="entry name" value="PROTEIN PAFB"/>
    <property type="match status" value="1"/>
</dbReference>
<sequence>MSGPILRMLQLLELLQATGMRSRGELAERLGVDERTVRRYVGHLREMEIPVETIRGRHGGYQIAAGLRMPPLMLSEDEAVAVVLGLLHAQSVPGSSTTAMQTAMSKVRRSLPTESARKLDVLLRTADFADAREAAVPAAGILLTVADAIHQRHPLALRYQDGSGQPSNRTVHPYDLIAYSGRWYVIALDSDSDAEKTFRLDRITSARAVPGTFTAPPREQRGVSRLIDGFVGADYAWHVVLRVHASQERIRDHLPTSIARIEKLSDANTDDEPTWHRIDINAERLEWLPPVIAALDCPVIVDQPTELRTLIADLAARLLTIAAPS</sequence>
<dbReference type="InterPro" id="IPR001034">
    <property type="entry name" value="DeoR_HTH"/>
</dbReference>
<evidence type="ECO:0000256" key="2">
    <source>
        <dbReference type="ARBA" id="ARBA00023163"/>
    </source>
</evidence>
<gene>
    <name evidence="4" type="ORF">HCR76_15000</name>
</gene>
<dbReference type="InterPro" id="IPR028349">
    <property type="entry name" value="PafC-like"/>
</dbReference>
<dbReference type="Pfam" id="PF13280">
    <property type="entry name" value="WYL"/>
    <property type="match status" value="1"/>
</dbReference>
<dbReference type="InterPro" id="IPR013196">
    <property type="entry name" value="HTH_11"/>
</dbReference>
<dbReference type="SUPFAM" id="SSF46785">
    <property type="entry name" value="Winged helix' DNA-binding domain"/>
    <property type="match status" value="1"/>
</dbReference>
<dbReference type="PROSITE" id="PS52050">
    <property type="entry name" value="WYL"/>
    <property type="match status" value="1"/>
</dbReference>
<proteinExistence type="predicted"/>
<evidence type="ECO:0000313" key="4">
    <source>
        <dbReference type="EMBL" id="QPZ38078.1"/>
    </source>
</evidence>
<evidence type="ECO:0000259" key="3">
    <source>
        <dbReference type="PROSITE" id="PS51000"/>
    </source>
</evidence>
<keyword evidence="2" id="KW-0804">Transcription</keyword>
<feature type="domain" description="HTH deoR-type" evidence="3">
    <location>
        <begin position="4"/>
        <end position="63"/>
    </location>
</feature>
<dbReference type="Proteomes" id="UP000662814">
    <property type="component" value="Chromosome"/>
</dbReference>
<keyword evidence="1" id="KW-0805">Transcription regulation</keyword>
<dbReference type="EMBL" id="CP061169">
    <property type="protein sequence ID" value="QPZ38078.1"/>
    <property type="molecule type" value="Genomic_DNA"/>
</dbReference>
<name>A0ABX6YH18_9MICO</name>
<dbReference type="Pfam" id="PF08279">
    <property type="entry name" value="HTH_11"/>
    <property type="match status" value="1"/>
</dbReference>
<keyword evidence="5" id="KW-1185">Reference proteome</keyword>
<protein>
    <submittedName>
        <fullName evidence="4">WYL domain-containing protein</fullName>
    </submittedName>
</protein>
<dbReference type="PIRSF" id="PIRSF016838">
    <property type="entry name" value="PafC"/>
    <property type="match status" value="1"/>
</dbReference>
<dbReference type="PANTHER" id="PTHR34580">
    <property type="match status" value="1"/>
</dbReference>
<evidence type="ECO:0000256" key="1">
    <source>
        <dbReference type="ARBA" id="ARBA00023015"/>
    </source>
</evidence>
<accession>A0ABX6YH18</accession>
<dbReference type="RefSeq" id="WP_166987523.1">
    <property type="nucleotide sequence ID" value="NZ_CP061169.1"/>
</dbReference>
<dbReference type="InterPro" id="IPR036390">
    <property type="entry name" value="WH_DNA-bd_sf"/>
</dbReference>
<dbReference type="InterPro" id="IPR036388">
    <property type="entry name" value="WH-like_DNA-bd_sf"/>
</dbReference>